<dbReference type="InterPro" id="IPR036271">
    <property type="entry name" value="Tet_transcr_reg_TetR-rel_C_sf"/>
</dbReference>
<dbReference type="Proteomes" id="UP000824225">
    <property type="component" value="Unassembled WGS sequence"/>
</dbReference>
<organism evidence="7 8">
    <name type="scientific">Candidatus Mailhella merdigallinarum</name>
    <dbReference type="NCBI Taxonomy" id="2838658"/>
    <lineage>
        <taxon>Bacteria</taxon>
        <taxon>Pseudomonadati</taxon>
        <taxon>Thermodesulfobacteriota</taxon>
        <taxon>Desulfovibrionia</taxon>
        <taxon>Desulfovibrionales</taxon>
        <taxon>Desulfovibrionaceae</taxon>
        <taxon>Mailhella</taxon>
    </lineage>
</organism>
<dbReference type="Gene3D" id="1.10.357.10">
    <property type="entry name" value="Tetracycline Repressor, domain 2"/>
    <property type="match status" value="1"/>
</dbReference>
<proteinExistence type="predicted"/>
<evidence type="ECO:0000313" key="7">
    <source>
        <dbReference type="EMBL" id="HJA08951.1"/>
    </source>
</evidence>
<keyword evidence="1" id="KW-0805">Transcription regulation</keyword>
<dbReference type="PANTHER" id="PTHR30055">
    <property type="entry name" value="HTH-TYPE TRANSCRIPTIONAL REGULATOR RUTR"/>
    <property type="match status" value="1"/>
</dbReference>
<dbReference type="InterPro" id="IPR050109">
    <property type="entry name" value="HTH-type_TetR-like_transc_reg"/>
</dbReference>
<feature type="domain" description="HTH tetR-type" evidence="6">
    <location>
        <begin position="10"/>
        <end position="70"/>
    </location>
</feature>
<feature type="region of interest" description="Disordered" evidence="5">
    <location>
        <begin position="217"/>
        <end position="242"/>
    </location>
</feature>
<dbReference type="AlphaFoldDB" id="A0A9D2HEZ6"/>
<dbReference type="InterPro" id="IPR001647">
    <property type="entry name" value="HTH_TetR"/>
</dbReference>
<keyword evidence="2 4" id="KW-0238">DNA-binding</keyword>
<comment type="caution">
    <text evidence="7">The sequence shown here is derived from an EMBL/GenBank/DDBJ whole genome shotgun (WGS) entry which is preliminary data.</text>
</comment>
<dbReference type="InterPro" id="IPR009057">
    <property type="entry name" value="Homeodomain-like_sf"/>
</dbReference>
<evidence type="ECO:0000259" key="6">
    <source>
        <dbReference type="PROSITE" id="PS50977"/>
    </source>
</evidence>
<dbReference type="SUPFAM" id="SSF48498">
    <property type="entry name" value="Tetracyclin repressor-like, C-terminal domain"/>
    <property type="match status" value="1"/>
</dbReference>
<dbReference type="Pfam" id="PF00440">
    <property type="entry name" value="TetR_N"/>
    <property type="match status" value="1"/>
</dbReference>
<evidence type="ECO:0000256" key="5">
    <source>
        <dbReference type="SAM" id="MobiDB-lite"/>
    </source>
</evidence>
<dbReference type="PANTHER" id="PTHR30055:SF234">
    <property type="entry name" value="HTH-TYPE TRANSCRIPTIONAL REGULATOR BETI"/>
    <property type="match status" value="1"/>
</dbReference>
<dbReference type="GO" id="GO:0000976">
    <property type="term" value="F:transcription cis-regulatory region binding"/>
    <property type="evidence" value="ECO:0007669"/>
    <property type="project" value="TreeGrafter"/>
</dbReference>
<dbReference type="GO" id="GO:0003700">
    <property type="term" value="F:DNA-binding transcription factor activity"/>
    <property type="evidence" value="ECO:0007669"/>
    <property type="project" value="TreeGrafter"/>
</dbReference>
<feature type="DNA-binding region" description="H-T-H motif" evidence="4">
    <location>
        <begin position="33"/>
        <end position="52"/>
    </location>
</feature>
<dbReference type="EMBL" id="DXAN01000023">
    <property type="protein sequence ID" value="HJA08951.1"/>
    <property type="molecule type" value="Genomic_DNA"/>
</dbReference>
<keyword evidence="3" id="KW-0804">Transcription</keyword>
<name>A0A9D2HEZ6_9BACT</name>
<feature type="compositionally biased region" description="Pro residues" evidence="5">
    <location>
        <begin position="226"/>
        <end position="237"/>
    </location>
</feature>
<evidence type="ECO:0000256" key="4">
    <source>
        <dbReference type="PROSITE-ProRule" id="PRU00335"/>
    </source>
</evidence>
<evidence type="ECO:0000256" key="3">
    <source>
        <dbReference type="ARBA" id="ARBA00023163"/>
    </source>
</evidence>
<gene>
    <name evidence="7" type="ORF">H9962_07155</name>
</gene>
<evidence type="ECO:0000256" key="2">
    <source>
        <dbReference type="ARBA" id="ARBA00023125"/>
    </source>
</evidence>
<evidence type="ECO:0000256" key="1">
    <source>
        <dbReference type="ARBA" id="ARBA00023015"/>
    </source>
</evidence>
<dbReference type="PROSITE" id="PS50977">
    <property type="entry name" value="HTH_TETR_2"/>
    <property type="match status" value="1"/>
</dbReference>
<protein>
    <submittedName>
        <fullName evidence="7">TetR/AcrR family transcriptional regulator</fullName>
    </submittedName>
</protein>
<evidence type="ECO:0000313" key="8">
    <source>
        <dbReference type="Proteomes" id="UP000824225"/>
    </source>
</evidence>
<reference evidence="7" key="2">
    <citation type="submission" date="2021-04" db="EMBL/GenBank/DDBJ databases">
        <authorList>
            <person name="Gilroy R."/>
        </authorList>
    </citation>
    <scope>NUCLEOTIDE SEQUENCE</scope>
    <source>
        <strain evidence="7">CHK186-16707</strain>
    </source>
</reference>
<dbReference type="PRINTS" id="PR00455">
    <property type="entry name" value="HTHTETR"/>
</dbReference>
<reference evidence="7" key="1">
    <citation type="journal article" date="2021" name="PeerJ">
        <title>Extensive microbial diversity within the chicken gut microbiome revealed by metagenomics and culture.</title>
        <authorList>
            <person name="Gilroy R."/>
            <person name="Ravi A."/>
            <person name="Getino M."/>
            <person name="Pursley I."/>
            <person name="Horton D.L."/>
            <person name="Alikhan N.F."/>
            <person name="Baker D."/>
            <person name="Gharbi K."/>
            <person name="Hall N."/>
            <person name="Watson M."/>
            <person name="Adriaenssens E.M."/>
            <person name="Foster-Nyarko E."/>
            <person name="Jarju S."/>
            <person name="Secka A."/>
            <person name="Antonio M."/>
            <person name="Oren A."/>
            <person name="Chaudhuri R.R."/>
            <person name="La Ragione R."/>
            <person name="Hildebrand F."/>
            <person name="Pallen M.J."/>
        </authorList>
    </citation>
    <scope>NUCLEOTIDE SEQUENCE</scope>
    <source>
        <strain evidence="7">CHK186-16707</strain>
    </source>
</reference>
<sequence length="265" mass="29925">MKKASRARPEVRSAAILQAALEEFAQEGYAAARMENIAARAGVTKGLIYFYYKNKQALFEAMFSECIREPLRGNLLDTDPARSMASHLARGLFNVYHNLMDAPFFGQLARLILLEGHRFPEIHAYYYREVLTPIMDILRGFLDEGVRRGEWKAEVVPEFLHILLAPGILFALWRLSLGQYKNLDLERYCREHQRSLLRSLGLDEAAVETALSVAASSPVRTDPDVEPPYFPSTPPSSPTLARRTFTARAALRRRPGGHRPAPAKK</sequence>
<accession>A0A9D2HEZ6</accession>
<dbReference type="SUPFAM" id="SSF46689">
    <property type="entry name" value="Homeodomain-like"/>
    <property type="match status" value="1"/>
</dbReference>